<evidence type="ECO:0000256" key="6">
    <source>
        <dbReference type="ARBA" id="ARBA00023136"/>
    </source>
</evidence>
<protein>
    <recommendedName>
        <fullName evidence="3 8">NADH-ubiquinone oxidoreductase chain 1</fullName>
        <ecNumber evidence="8">7.1.1.2</ecNumber>
    </recommendedName>
</protein>
<organism evidence="10">
    <name type="scientific">Lucinella divaricata</name>
    <dbReference type="NCBI Taxonomy" id="406540"/>
    <lineage>
        <taxon>Eukaryota</taxon>
        <taxon>Metazoa</taxon>
        <taxon>Spiralia</taxon>
        <taxon>Lophotrochozoa</taxon>
        <taxon>Mollusca</taxon>
        <taxon>Bivalvia</taxon>
        <taxon>Autobranchia</taxon>
        <taxon>Heteroconchia</taxon>
        <taxon>Euheterodonta</taxon>
        <taxon>Imparidentia</taxon>
        <taxon>Lucinida</taxon>
        <taxon>Lucinoidea</taxon>
        <taxon>Lucinidae</taxon>
        <taxon>Lucinella</taxon>
    </lineage>
</organism>
<geneLocation type="mitochondrion" evidence="10"/>
<keyword evidence="5 9" id="KW-1133">Transmembrane helix</keyword>
<dbReference type="PANTHER" id="PTHR11432">
    <property type="entry name" value="NADH DEHYDROGENASE SUBUNIT 1"/>
    <property type="match status" value="1"/>
</dbReference>
<keyword evidence="7" id="KW-0520">NAD</keyword>
<dbReference type="InterPro" id="IPR018086">
    <property type="entry name" value="NADH_UbQ_OxRdtase_su1_CS"/>
</dbReference>
<dbReference type="GO" id="GO:0003954">
    <property type="term" value="F:NADH dehydrogenase activity"/>
    <property type="evidence" value="ECO:0007669"/>
    <property type="project" value="TreeGrafter"/>
</dbReference>
<feature type="transmembrane region" description="Helical" evidence="9">
    <location>
        <begin position="150"/>
        <end position="168"/>
    </location>
</feature>
<name>C9V3N4_9BIVA</name>
<dbReference type="InterPro" id="IPR001694">
    <property type="entry name" value="NADH_UbQ_OxRdtase_su1/FPO"/>
</dbReference>
<dbReference type="HAMAP" id="MF_01350">
    <property type="entry name" value="NDH1_NuoH"/>
    <property type="match status" value="1"/>
</dbReference>
<comment type="similarity">
    <text evidence="2 7">Belongs to the complex I subunit 1 family.</text>
</comment>
<evidence type="ECO:0000256" key="8">
    <source>
        <dbReference type="RuleBase" id="RU000473"/>
    </source>
</evidence>
<dbReference type="GeneID" id="8457919"/>
<dbReference type="PANTHER" id="PTHR11432:SF3">
    <property type="entry name" value="NADH-UBIQUINONE OXIDOREDUCTASE CHAIN 1"/>
    <property type="match status" value="1"/>
</dbReference>
<feature type="transmembrane region" description="Helical" evidence="9">
    <location>
        <begin position="107"/>
        <end position="130"/>
    </location>
</feature>
<dbReference type="Pfam" id="PF00146">
    <property type="entry name" value="NADHdh"/>
    <property type="match status" value="1"/>
</dbReference>
<evidence type="ECO:0000256" key="5">
    <source>
        <dbReference type="ARBA" id="ARBA00022989"/>
    </source>
</evidence>
<proteinExistence type="inferred from homology"/>
<dbReference type="AlphaFoldDB" id="C9V3N4"/>
<gene>
    <name evidence="10" type="primary">ND1</name>
</gene>
<evidence type="ECO:0000256" key="4">
    <source>
        <dbReference type="ARBA" id="ARBA00022692"/>
    </source>
</evidence>
<comment type="catalytic activity">
    <reaction evidence="8">
        <text>a ubiquinone + NADH + 5 H(+)(in) = a ubiquinol + NAD(+) + 4 H(+)(out)</text>
        <dbReference type="Rhea" id="RHEA:29091"/>
        <dbReference type="Rhea" id="RHEA-COMP:9565"/>
        <dbReference type="Rhea" id="RHEA-COMP:9566"/>
        <dbReference type="ChEBI" id="CHEBI:15378"/>
        <dbReference type="ChEBI" id="CHEBI:16389"/>
        <dbReference type="ChEBI" id="CHEBI:17976"/>
        <dbReference type="ChEBI" id="CHEBI:57540"/>
        <dbReference type="ChEBI" id="CHEBI:57945"/>
        <dbReference type="EC" id="7.1.1.2"/>
    </reaction>
</comment>
<dbReference type="EC" id="7.1.1.2" evidence="8"/>
<keyword evidence="8" id="KW-0830">Ubiquinone</keyword>
<dbReference type="RefSeq" id="YP_003208298.1">
    <property type="nucleotide sequence ID" value="NC_013275.1"/>
</dbReference>
<sequence length="312" mass="34700">MILFLVIFVVWCGSVSIIVTFLLVMGGVAFFTLLERKFLGYFQLRLGPNKVGYKGVPQPIADAMKLFLKEFLLPDGSNKFAFVAGPALMLILCVGVWALYPVYFSSIYFLWGFLLFICISSAGVYGVIAVGWSSNSKYSYLGCVRAVAQFISYEVVMVMIVLVTMISVESFDMISFCTSGCWGVFVYAPMFFMWLVSLLAETNRAPFDFVEGQSELVSGFNVEYGGVGFALIFIAEYSMILFMSMLTGVIYFGGMSMGVLMSTVVVLLVSSFVVLCRGGLPRFRYDLLMMLTWKYLLPVVLVFLGVSVVIMK</sequence>
<accession>C9V3N4</accession>
<keyword evidence="6 9" id="KW-0472">Membrane</keyword>
<comment type="subcellular location">
    <subcellularLocation>
        <location evidence="1">Membrane</location>
        <topology evidence="1">Multi-pass membrane protein</topology>
    </subcellularLocation>
    <subcellularLocation>
        <location evidence="7">Mitochondrion inner membrane</location>
        <topology evidence="7">Multi-pass membrane protein</topology>
    </subcellularLocation>
</comment>
<dbReference type="PROSITE" id="PS00667">
    <property type="entry name" value="COMPLEX1_ND1_1"/>
    <property type="match status" value="1"/>
</dbReference>
<feature type="transmembrane region" description="Helical" evidence="9">
    <location>
        <begin position="259"/>
        <end position="280"/>
    </location>
</feature>
<feature type="transmembrane region" description="Helical" evidence="9">
    <location>
        <begin position="227"/>
        <end position="252"/>
    </location>
</feature>
<dbReference type="GO" id="GO:0005743">
    <property type="term" value="C:mitochondrial inner membrane"/>
    <property type="evidence" value="ECO:0007669"/>
    <property type="project" value="UniProtKB-SubCell"/>
</dbReference>
<dbReference type="CTD" id="4535"/>
<feature type="transmembrane region" description="Helical" evidence="9">
    <location>
        <begin position="7"/>
        <end position="34"/>
    </location>
</feature>
<dbReference type="EMBL" id="EF043342">
    <property type="protein sequence ID" value="ABJ91111.1"/>
    <property type="molecule type" value="Genomic_DNA"/>
</dbReference>
<reference evidence="10" key="1">
    <citation type="submission" date="2006-10" db="EMBL/GenBank/DDBJ databases">
        <title>The complete sequences and gene organization of the mitochondrial genomes of the heterodont bivalves Loripes lacteus and Lucinella divaricata.</title>
        <authorList>
            <person name="Dreyer H."/>
            <person name="Steiner G."/>
            <person name="Satler M."/>
        </authorList>
    </citation>
    <scope>NUCLEOTIDE SEQUENCE</scope>
</reference>
<evidence type="ECO:0000256" key="2">
    <source>
        <dbReference type="ARBA" id="ARBA00010535"/>
    </source>
</evidence>
<dbReference type="GO" id="GO:0008137">
    <property type="term" value="F:NADH dehydrogenase (ubiquinone) activity"/>
    <property type="evidence" value="ECO:0007669"/>
    <property type="project" value="UniProtKB-EC"/>
</dbReference>
<evidence type="ECO:0000256" key="7">
    <source>
        <dbReference type="RuleBase" id="RU000471"/>
    </source>
</evidence>
<evidence type="ECO:0000256" key="9">
    <source>
        <dbReference type="SAM" id="Phobius"/>
    </source>
</evidence>
<evidence type="ECO:0000256" key="3">
    <source>
        <dbReference type="ARBA" id="ARBA00021009"/>
    </source>
</evidence>
<evidence type="ECO:0000256" key="1">
    <source>
        <dbReference type="ARBA" id="ARBA00004141"/>
    </source>
</evidence>
<evidence type="ECO:0000313" key="10">
    <source>
        <dbReference type="EMBL" id="ABJ91111.1"/>
    </source>
</evidence>
<feature type="transmembrane region" description="Helical" evidence="9">
    <location>
        <begin position="292"/>
        <end position="311"/>
    </location>
</feature>
<keyword evidence="4 7" id="KW-0812">Transmembrane</keyword>
<feature type="transmembrane region" description="Helical" evidence="9">
    <location>
        <begin position="180"/>
        <end position="200"/>
    </location>
</feature>
<keyword evidence="8 10" id="KW-0496">Mitochondrion</keyword>
<feature type="transmembrane region" description="Helical" evidence="9">
    <location>
        <begin position="80"/>
        <end position="100"/>
    </location>
</feature>
<dbReference type="GO" id="GO:0009060">
    <property type="term" value="P:aerobic respiration"/>
    <property type="evidence" value="ECO:0007669"/>
    <property type="project" value="TreeGrafter"/>
</dbReference>